<gene>
    <name evidence="1" type="ORF">B1P95_18895</name>
</gene>
<evidence type="ECO:0000313" key="1">
    <source>
        <dbReference type="EMBL" id="OOL73395.1"/>
    </source>
</evidence>
<dbReference type="Proteomes" id="UP000191171">
    <property type="component" value="Unassembled WGS sequence"/>
</dbReference>
<protein>
    <submittedName>
        <fullName evidence="1">Replication protein</fullName>
    </submittedName>
</protein>
<proteinExistence type="predicted"/>
<dbReference type="AlphaFoldDB" id="A0A1S8K151"/>
<comment type="caution">
    <text evidence="1">The sequence shown here is derived from an EMBL/GenBank/DDBJ whole genome shotgun (WGS) entry which is preliminary data.</text>
</comment>
<dbReference type="EMBL" id="MVGJ01000678">
    <property type="protein sequence ID" value="OOL73395.1"/>
    <property type="molecule type" value="Genomic_DNA"/>
</dbReference>
<name>A0A1S8K151_ENTFC</name>
<accession>A0A1S8K151</accession>
<evidence type="ECO:0000313" key="2">
    <source>
        <dbReference type="Proteomes" id="UP000191171"/>
    </source>
</evidence>
<reference evidence="1 2" key="1">
    <citation type="submission" date="2017-02" db="EMBL/GenBank/DDBJ databases">
        <title>Clonality and virulence of isolates of VRE in Hematopoietic Stem Cell Transplanted (HSCT) patients.</title>
        <authorList>
            <person name="Marchi A.P."/>
            <person name="Martins R.C."/>
            <person name="Marie S.K."/>
            <person name="Levin A.S."/>
            <person name="Costa S.F."/>
        </authorList>
    </citation>
    <scope>NUCLEOTIDE SEQUENCE [LARGE SCALE GENOMIC DNA]</scope>
    <source>
        <strain evidence="1 2">LIM1759</strain>
    </source>
</reference>
<feature type="non-terminal residue" evidence="1">
    <location>
        <position position="90"/>
    </location>
</feature>
<organism evidence="1 2">
    <name type="scientific">Enterococcus faecium</name>
    <name type="common">Streptococcus faecium</name>
    <dbReference type="NCBI Taxonomy" id="1352"/>
    <lineage>
        <taxon>Bacteria</taxon>
        <taxon>Bacillati</taxon>
        <taxon>Bacillota</taxon>
        <taxon>Bacilli</taxon>
        <taxon>Lactobacillales</taxon>
        <taxon>Enterococcaceae</taxon>
        <taxon>Enterococcus</taxon>
    </lineage>
</organism>
<sequence>MSKNGIIVNEWENLTALSNRRLNVQNMYTPLKMQWSIDRITIVGKLKENIYYHTQNDVLILDFEQLMRVNEGNGYLKAVGNNGWQLLDQY</sequence>